<accession>A0ABX1HP33</accession>
<gene>
    <name evidence="2" type="ORF">HBN54_004637</name>
</gene>
<reference evidence="2 3" key="1">
    <citation type="submission" date="2020-03" db="EMBL/GenBank/DDBJ databases">
        <title>Genomic Encyclopedia of Type Strains, Phase IV (KMG-V): Genome sequencing to study the core and pangenomes of soil and plant-associated prokaryotes.</title>
        <authorList>
            <person name="Whitman W."/>
        </authorList>
    </citation>
    <scope>NUCLEOTIDE SEQUENCE [LARGE SCALE GENOMIC DNA]</scope>
    <source>
        <strain evidence="2 3">1B</strain>
    </source>
</reference>
<keyword evidence="3" id="KW-1185">Reference proteome</keyword>
<feature type="signal peptide" evidence="1">
    <location>
        <begin position="1"/>
        <end position="22"/>
    </location>
</feature>
<comment type="caution">
    <text evidence="2">The sequence shown here is derived from an EMBL/GenBank/DDBJ whole genome shotgun (WGS) entry which is preliminary data.</text>
</comment>
<evidence type="ECO:0008006" key="4">
    <source>
        <dbReference type="Google" id="ProtNLM"/>
    </source>
</evidence>
<dbReference type="RefSeq" id="WP_168675552.1">
    <property type="nucleotide sequence ID" value="NZ_JAAVTK010000029.1"/>
</dbReference>
<evidence type="ECO:0000313" key="2">
    <source>
        <dbReference type="EMBL" id="NKI92013.1"/>
    </source>
</evidence>
<evidence type="ECO:0000313" key="3">
    <source>
        <dbReference type="Proteomes" id="UP000717634"/>
    </source>
</evidence>
<keyword evidence="1" id="KW-0732">Signal</keyword>
<feature type="chain" id="PRO_5046207116" description="DUF4177 domain-containing protein" evidence="1">
    <location>
        <begin position="23"/>
        <end position="124"/>
    </location>
</feature>
<sequence length="124" mass="13767">MRKTLALAFSLLFFLPALPSSAQEVTPSISSPPIVYQYCILVVDAGFFNTSEVGLEFGQSAQPPVKDAELLQDQNNIRQMHSIVAALNYMSGRGWEFLETRTTPTSIGSYVGYLLRRPQRPIAK</sequence>
<evidence type="ECO:0000256" key="1">
    <source>
        <dbReference type="SAM" id="SignalP"/>
    </source>
</evidence>
<protein>
    <recommendedName>
        <fullName evidence="4">DUF4177 domain-containing protein</fullName>
    </recommendedName>
</protein>
<dbReference type="EMBL" id="JAAVTK010000029">
    <property type="protein sequence ID" value="NKI92013.1"/>
    <property type="molecule type" value="Genomic_DNA"/>
</dbReference>
<organism evidence="2 3">
    <name type="scientific">Hymenobacter artigasi</name>
    <dbReference type="NCBI Taxonomy" id="2719616"/>
    <lineage>
        <taxon>Bacteria</taxon>
        <taxon>Pseudomonadati</taxon>
        <taxon>Bacteroidota</taxon>
        <taxon>Cytophagia</taxon>
        <taxon>Cytophagales</taxon>
        <taxon>Hymenobacteraceae</taxon>
        <taxon>Hymenobacter</taxon>
    </lineage>
</organism>
<dbReference type="Proteomes" id="UP000717634">
    <property type="component" value="Unassembled WGS sequence"/>
</dbReference>
<name>A0ABX1HP33_9BACT</name>
<proteinExistence type="predicted"/>